<name>C0EAR3_9FIRM</name>
<reference evidence="1 2" key="1">
    <citation type="submission" date="2009-01" db="EMBL/GenBank/DDBJ databases">
        <authorList>
            <person name="Fulton L."/>
            <person name="Clifton S."/>
            <person name="Fulton B."/>
            <person name="Xu J."/>
            <person name="Minx P."/>
            <person name="Pepin K.H."/>
            <person name="Johnson M."/>
            <person name="Bhonagiri V."/>
            <person name="Nash W.E."/>
            <person name="Mardis E.R."/>
            <person name="Wilson R.K."/>
        </authorList>
    </citation>
    <scope>NUCLEOTIDE SEQUENCE [LARGE SCALE GENOMIC DNA]</scope>
    <source>
        <strain evidence="1 2">DSM 5476</strain>
    </source>
</reference>
<organism evidence="1 2">
    <name type="scientific">[Clostridium] methylpentosum DSM 5476</name>
    <dbReference type="NCBI Taxonomy" id="537013"/>
    <lineage>
        <taxon>Bacteria</taxon>
        <taxon>Bacillati</taxon>
        <taxon>Bacillota</taxon>
        <taxon>Clostridia</taxon>
        <taxon>Eubacteriales</taxon>
        <taxon>Oscillospiraceae</taxon>
        <taxon>Oscillospiraceae incertae sedis</taxon>
    </lineage>
</organism>
<protein>
    <submittedName>
        <fullName evidence="1">Uncharacterized protein</fullName>
    </submittedName>
</protein>
<comment type="caution">
    <text evidence="1">The sequence shown here is derived from an EMBL/GenBank/DDBJ whole genome shotgun (WGS) entry which is preliminary data.</text>
</comment>
<dbReference type="EMBL" id="ACEC01000035">
    <property type="protein sequence ID" value="EEG31381.1"/>
    <property type="molecule type" value="Genomic_DNA"/>
</dbReference>
<dbReference type="Proteomes" id="UP000003340">
    <property type="component" value="Unassembled WGS sequence"/>
</dbReference>
<accession>C0EAR3</accession>
<reference evidence="1 2" key="2">
    <citation type="submission" date="2009-02" db="EMBL/GenBank/DDBJ databases">
        <title>Draft genome sequence of Clostridium methylpentosum (DSM 5476).</title>
        <authorList>
            <person name="Sudarsanam P."/>
            <person name="Ley R."/>
            <person name="Guruge J."/>
            <person name="Turnbaugh P.J."/>
            <person name="Mahowald M."/>
            <person name="Liep D."/>
            <person name="Gordon J."/>
        </authorList>
    </citation>
    <scope>NUCLEOTIDE SEQUENCE [LARGE SCALE GENOMIC DNA]</scope>
    <source>
        <strain evidence="1 2">DSM 5476</strain>
    </source>
</reference>
<evidence type="ECO:0000313" key="1">
    <source>
        <dbReference type="EMBL" id="EEG31381.1"/>
    </source>
</evidence>
<dbReference type="AlphaFoldDB" id="C0EAR3"/>
<gene>
    <name evidence="1" type="ORF">CLOSTMETH_00927</name>
</gene>
<evidence type="ECO:0000313" key="2">
    <source>
        <dbReference type="Proteomes" id="UP000003340"/>
    </source>
</evidence>
<keyword evidence="2" id="KW-1185">Reference proteome</keyword>
<sequence length="51" mass="6038">MIYLSNKWGAFIIEGKTKQEIHREFKKKGIRQNMSRKGNCLANELFRPAQK</sequence>
<proteinExistence type="predicted"/>
<dbReference type="STRING" id="537013.CLOSTMETH_00927"/>
<dbReference type="HOGENOM" id="CLU_3097404_0_0_9"/>